<accession>A0A6N2LBZ4</accession>
<protein>
    <submittedName>
        <fullName evidence="2">Uncharacterized protein</fullName>
    </submittedName>
</protein>
<reference evidence="2" key="1">
    <citation type="submission" date="2019-03" db="EMBL/GenBank/DDBJ databases">
        <authorList>
            <person name="Mank J."/>
            <person name="Almeida P."/>
        </authorList>
    </citation>
    <scope>NUCLEOTIDE SEQUENCE</scope>
    <source>
        <strain evidence="2">78183</strain>
    </source>
</reference>
<dbReference type="EMBL" id="CAADRP010001446">
    <property type="protein sequence ID" value="VFU38555.1"/>
    <property type="molecule type" value="Genomic_DNA"/>
</dbReference>
<proteinExistence type="predicted"/>
<keyword evidence="1" id="KW-0732">Signal</keyword>
<evidence type="ECO:0000256" key="1">
    <source>
        <dbReference type="SAM" id="SignalP"/>
    </source>
</evidence>
<evidence type="ECO:0000313" key="2">
    <source>
        <dbReference type="EMBL" id="VFU38555.1"/>
    </source>
</evidence>
<gene>
    <name evidence="2" type="ORF">SVIM_LOCUS211097</name>
</gene>
<name>A0A6N2LBZ4_SALVM</name>
<sequence>MTPTLITRQLVVSLVITLQMTRVQWKNGGKPFFLIPRSGGIIGRIRGTQNTLISSTKTLEKLCGLKAGTIHLG</sequence>
<dbReference type="AlphaFoldDB" id="A0A6N2LBZ4"/>
<feature type="signal peptide" evidence="1">
    <location>
        <begin position="1"/>
        <end position="25"/>
    </location>
</feature>
<feature type="chain" id="PRO_5026904640" evidence="1">
    <location>
        <begin position="26"/>
        <end position="73"/>
    </location>
</feature>
<organism evidence="2">
    <name type="scientific">Salix viminalis</name>
    <name type="common">Common osier</name>
    <name type="synonym">Basket willow</name>
    <dbReference type="NCBI Taxonomy" id="40686"/>
    <lineage>
        <taxon>Eukaryota</taxon>
        <taxon>Viridiplantae</taxon>
        <taxon>Streptophyta</taxon>
        <taxon>Embryophyta</taxon>
        <taxon>Tracheophyta</taxon>
        <taxon>Spermatophyta</taxon>
        <taxon>Magnoliopsida</taxon>
        <taxon>eudicotyledons</taxon>
        <taxon>Gunneridae</taxon>
        <taxon>Pentapetalae</taxon>
        <taxon>rosids</taxon>
        <taxon>fabids</taxon>
        <taxon>Malpighiales</taxon>
        <taxon>Salicaceae</taxon>
        <taxon>Saliceae</taxon>
        <taxon>Salix</taxon>
    </lineage>
</organism>